<sequence>MGYTHVAVKGDYTDLASGSVLRSAPGFPAFPVRLASEIFLRARTLRGGDAPAVVWDPCCGSGYLLSTLGLLHRAEITSLVAGDIDDEALELARENLGLLDPDALEGRAKALEDRAERFGKPSYLEAAEAARRLGASLAAQGGRLPTTAHRANVFDPATLKTALGETTPDIVITDIPYGEQTTWQGTDGAGVPEMLRAVASVLTGDAVLAIATRGRKVPLDGACRPDQSFRIGTRAIALLRASNLSTQTNR</sequence>
<dbReference type="PANTHER" id="PTHR14911">
    <property type="entry name" value="THUMP DOMAIN-CONTAINING"/>
    <property type="match status" value="1"/>
</dbReference>
<dbReference type="GO" id="GO:0030488">
    <property type="term" value="P:tRNA methylation"/>
    <property type="evidence" value="ECO:0007669"/>
    <property type="project" value="TreeGrafter"/>
</dbReference>
<accession>A0A7W3QKB7</accession>
<evidence type="ECO:0000313" key="1">
    <source>
        <dbReference type="EMBL" id="MBA8950231.1"/>
    </source>
</evidence>
<keyword evidence="1" id="KW-0808">Transferase</keyword>
<dbReference type="SUPFAM" id="SSF53335">
    <property type="entry name" value="S-adenosyl-L-methionine-dependent methyltransferases"/>
    <property type="match status" value="1"/>
</dbReference>
<dbReference type="CDD" id="cd02440">
    <property type="entry name" value="AdoMet_MTases"/>
    <property type="match status" value="1"/>
</dbReference>
<dbReference type="InterPro" id="IPR024268">
    <property type="entry name" value="AviRa"/>
</dbReference>
<proteinExistence type="predicted"/>
<comment type="caution">
    <text evidence="1">The sequence shown here is derived from an EMBL/GenBank/DDBJ whole genome shotgun (WGS) entry which is preliminary data.</text>
</comment>
<keyword evidence="2" id="KW-1185">Reference proteome</keyword>
<name>A0A7W3QKB7_ACTNM</name>
<keyword evidence="1" id="KW-0489">Methyltransferase</keyword>
<dbReference type="GO" id="GO:0016423">
    <property type="term" value="F:tRNA (guanine) methyltransferase activity"/>
    <property type="evidence" value="ECO:0007669"/>
    <property type="project" value="TreeGrafter"/>
</dbReference>
<reference evidence="1 2" key="1">
    <citation type="submission" date="2020-08" db="EMBL/GenBank/DDBJ databases">
        <title>Genomic Encyclopedia of Type Strains, Phase IV (KMG-IV): sequencing the most valuable type-strain genomes for metagenomic binning, comparative biology and taxonomic classification.</title>
        <authorList>
            <person name="Goeker M."/>
        </authorList>
    </citation>
    <scope>NUCLEOTIDE SEQUENCE [LARGE SCALE GENOMIC DNA]</scope>
    <source>
        <strain evidence="1 2">DSM 44197</strain>
    </source>
</reference>
<dbReference type="InterPro" id="IPR029063">
    <property type="entry name" value="SAM-dependent_MTases_sf"/>
</dbReference>
<dbReference type="EMBL" id="JACJIA010000002">
    <property type="protein sequence ID" value="MBA8950231.1"/>
    <property type="molecule type" value="Genomic_DNA"/>
</dbReference>
<evidence type="ECO:0000313" key="2">
    <source>
        <dbReference type="Proteomes" id="UP000572680"/>
    </source>
</evidence>
<dbReference type="Pfam" id="PF11599">
    <property type="entry name" value="AviRa"/>
    <property type="match status" value="1"/>
</dbReference>
<gene>
    <name evidence="1" type="ORF">HNR61_001844</name>
</gene>
<dbReference type="AlphaFoldDB" id="A0A7W3QKB7"/>
<protein>
    <submittedName>
        <fullName evidence="1">SAM-dependent methyltransferase</fullName>
    </submittedName>
</protein>
<dbReference type="PANTHER" id="PTHR14911:SF13">
    <property type="entry name" value="TRNA (GUANINE(6)-N2)-METHYLTRANSFERASE THUMP3"/>
    <property type="match status" value="1"/>
</dbReference>
<dbReference type="Gene3D" id="1.10.287.540">
    <property type="entry name" value="Helix hairpin bin"/>
    <property type="match status" value="1"/>
</dbReference>
<dbReference type="Gene3D" id="3.40.50.150">
    <property type="entry name" value="Vaccinia Virus protein VP39"/>
    <property type="match status" value="1"/>
</dbReference>
<organism evidence="1 2">
    <name type="scientific">Actinomadura namibiensis</name>
    <dbReference type="NCBI Taxonomy" id="182080"/>
    <lineage>
        <taxon>Bacteria</taxon>
        <taxon>Bacillati</taxon>
        <taxon>Actinomycetota</taxon>
        <taxon>Actinomycetes</taxon>
        <taxon>Streptosporangiales</taxon>
        <taxon>Thermomonosporaceae</taxon>
        <taxon>Actinomadura</taxon>
    </lineage>
</organism>
<dbReference type="RefSeq" id="WP_182842684.1">
    <property type="nucleotide sequence ID" value="NZ_BAAALP010000035.1"/>
</dbReference>
<dbReference type="Proteomes" id="UP000572680">
    <property type="component" value="Unassembled WGS sequence"/>
</dbReference>